<dbReference type="OrthoDB" id="1353940at2"/>
<reference evidence="2 3" key="1">
    <citation type="submission" date="2019-12" db="EMBL/GenBank/DDBJ databases">
        <authorList>
            <person name="Sun J.-Q."/>
        </authorList>
    </citation>
    <scope>NUCLEOTIDE SEQUENCE [LARGE SCALE GENOMIC DNA]</scope>
    <source>
        <strain evidence="2 3">JCM 17928</strain>
    </source>
</reference>
<dbReference type="Proteomes" id="UP000433945">
    <property type="component" value="Unassembled WGS sequence"/>
</dbReference>
<feature type="chain" id="PRO_5026924623" evidence="1">
    <location>
        <begin position="22"/>
        <end position="384"/>
    </location>
</feature>
<evidence type="ECO:0000256" key="1">
    <source>
        <dbReference type="SAM" id="SignalP"/>
    </source>
</evidence>
<keyword evidence="1" id="KW-0732">Signal</keyword>
<keyword evidence="3" id="KW-1185">Reference proteome</keyword>
<evidence type="ECO:0000313" key="2">
    <source>
        <dbReference type="EMBL" id="MUV04907.1"/>
    </source>
</evidence>
<gene>
    <name evidence="2" type="ORF">GN157_14420</name>
</gene>
<name>A0A6N8HGM9_9FLAO</name>
<dbReference type="RefSeq" id="WP_157484211.1">
    <property type="nucleotide sequence ID" value="NZ_WOWP01000056.1"/>
</dbReference>
<evidence type="ECO:0000313" key="3">
    <source>
        <dbReference type="Proteomes" id="UP000433945"/>
    </source>
</evidence>
<feature type="signal peptide" evidence="1">
    <location>
        <begin position="1"/>
        <end position="21"/>
    </location>
</feature>
<protein>
    <submittedName>
        <fullName evidence="2">Uncharacterized protein</fullName>
    </submittedName>
</protein>
<organism evidence="2 3">
    <name type="scientific">Flavobacterium rakeshii</name>
    <dbReference type="NCBI Taxonomy" id="1038845"/>
    <lineage>
        <taxon>Bacteria</taxon>
        <taxon>Pseudomonadati</taxon>
        <taxon>Bacteroidota</taxon>
        <taxon>Flavobacteriia</taxon>
        <taxon>Flavobacteriales</taxon>
        <taxon>Flavobacteriaceae</taxon>
        <taxon>Flavobacterium</taxon>
    </lineage>
</organism>
<comment type="caution">
    <text evidence="2">The sequence shown here is derived from an EMBL/GenBank/DDBJ whole genome shotgun (WGS) entry which is preliminary data.</text>
</comment>
<sequence length="384" mass="40176">MKKLFCFLAIAATAAFTSCSSDDDSGNNDNGGGGDVVTGITLTSSSSTVTLGSAFTFTVKNNLNEDVTAASTIYVDDTALEGNTYTATEAGTYTVHATNGDFTSADVTVTVTEEVATVLTITVSNNYFLVGGEVSFTAATDLSDDVTGDATFYVNGNAIEGSTFTATEAGEYEVYATLEDLTSATATFTAAEEATEASDSFIVDGLNYETGFNIFGFRGVYSTAVEGEYIIVWDYNSVEIVGEGEDATTPNYLTITFSMPIEPTGTDEATGQPTFTIELPVAGEYTITAENILNTYVVNNNNLLVENIDTVQSASLNISSVSFAAAEGETSEVASTYTITLANGTTVTGEFSGATSTYDASEDNVERGVNTRVPLTRTNVGLSK</sequence>
<dbReference type="EMBL" id="WOWP01000056">
    <property type="protein sequence ID" value="MUV04907.1"/>
    <property type="molecule type" value="Genomic_DNA"/>
</dbReference>
<dbReference type="AlphaFoldDB" id="A0A6N8HGM9"/>
<accession>A0A6N8HGM9</accession>
<proteinExistence type="predicted"/>
<dbReference type="PROSITE" id="PS51257">
    <property type="entry name" value="PROKAR_LIPOPROTEIN"/>
    <property type="match status" value="1"/>
</dbReference>